<proteinExistence type="predicted"/>
<dbReference type="InterPro" id="IPR051320">
    <property type="entry name" value="Viral_Replic_Matur_Polypro"/>
</dbReference>
<dbReference type="PANTHER" id="PTHR33064">
    <property type="entry name" value="POL PROTEIN"/>
    <property type="match status" value="1"/>
</dbReference>
<comment type="caution">
    <text evidence="2">The sequence shown here is derived from an EMBL/GenBank/DDBJ whole genome shotgun (WGS) entry which is preliminary data.</text>
</comment>
<dbReference type="AlphaFoldDB" id="A0A2P4X0Z1"/>
<dbReference type="Gene3D" id="3.10.10.10">
    <property type="entry name" value="HIV Type 1 Reverse Transcriptase, subunit A, domain 1"/>
    <property type="match status" value="1"/>
</dbReference>
<dbReference type="InterPro" id="IPR043502">
    <property type="entry name" value="DNA/RNA_pol_sf"/>
</dbReference>
<dbReference type="OrthoDB" id="128750at2759"/>
<dbReference type="Proteomes" id="UP000237271">
    <property type="component" value="Unassembled WGS sequence"/>
</dbReference>
<dbReference type="PANTHER" id="PTHR33064:SF37">
    <property type="entry name" value="RIBONUCLEASE H"/>
    <property type="match status" value="1"/>
</dbReference>
<dbReference type="InterPro" id="IPR000477">
    <property type="entry name" value="RT_dom"/>
</dbReference>
<dbReference type="Gene3D" id="3.30.70.270">
    <property type="match status" value="1"/>
</dbReference>
<protein>
    <submittedName>
        <fullName evidence="2">Pol protein</fullName>
    </submittedName>
</protein>
<reference evidence="2 3" key="1">
    <citation type="journal article" date="2017" name="Genome Biol. Evol.">
        <title>Phytophthora megakarya and P. palmivora, closely related causal agents of cacao black pod rot, underwent increases in genome sizes and gene numbers by different mechanisms.</title>
        <authorList>
            <person name="Ali S.S."/>
            <person name="Shao J."/>
            <person name="Lary D.J."/>
            <person name="Kronmiller B."/>
            <person name="Shen D."/>
            <person name="Strem M.D."/>
            <person name="Amoako-Attah I."/>
            <person name="Akrofi A.Y."/>
            <person name="Begoude B.A."/>
            <person name="Ten Hoopen G.M."/>
            <person name="Coulibaly K."/>
            <person name="Kebe B.I."/>
            <person name="Melnick R.L."/>
            <person name="Guiltinan M.J."/>
            <person name="Tyler B.M."/>
            <person name="Meinhardt L.W."/>
            <person name="Bailey B.A."/>
        </authorList>
    </citation>
    <scope>NUCLEOTIDE SEQUENCE [LARGE SCALE GENOMIC DNA]</scope>
    <source>
        <strain evidence="3">sbr112.9</strain>
    </source>
</reference>
<sequence>MFEQVGGMVKADGNMTVKFRFMDLNYGSRISHQFAVINNTKDEMVLGRDILNALGTIVNFRDGIMEWNGNAKLPEVEFQEELKEINDTSVKPEEMIRDAEIDSGIYQQVVKLLTYFETLYNGHLGRMKLPDYVLAESYTPINARPYSVPGSEEDTAQAKWKTTAADGFSMVEQVYDAKSILCALIRAVFIRLEGVTYFSLLNANMGYYARQLAKQCRKYTAFWYPFRKFQYKRLPMGISTASDEYRACMSKILGDLDFVIVYLDDILIFSKTAEDHAEH</sequence>
<evidence type="ECO:0000313" key="3">
    <source>
        <dbReference type="Proteomes" id="UP000237271"/>
    </source>
</evidence>
<dbReference type="InterPro" id="IPR043128">
    <property type="entry name" value="Rev_trsase/Diguanyl_cyclase"/>
</dbReference>
<keyword evidence="3" id="KW-1185">Reference proteome</keyword>
<name>A0A2P4X0Z1_9STRA</name>
<dbReference type="SUPFAM" id="SSF56672">
    <property type="entry name" value="DNA/RNA polymerases"/>
    <property type="match status" value="1"/>
</dbReference>
<evidence type="ECO:0000313" key="2">
    <source>
        <dbReference type="EMBL" id="POM59195.1"/>
    </source>
</evidence>
<evidence type="ECO:0000259" key="1">
    <source>
        <dbReference type="Pfam" id="PF00078"/>
    </source>
</evidence>
<accession>A0A2P4X0Z1</accession>
<feature type="domain" description="Reverse transcriptase" evidence="1">
    <location>
        <begin position="191"/>
        <end position="279"/>
    </location>
</feature>
<organism evidence="2 3">
    <name type="scientific">Phytophthora palmivora</name>
    <dbReference type="NCBI Taxonomy" id="4796"/>
    <lineage>
        <taxon>Eukaryota</taxon>
        <taxon>Sar</taxon>
        <taxon>Stramenopiles</taxon>
        <taxon>Oomycota</taxon>
        <taxon>Peronosporomycetes</taxon>
        <taxon>Peronosporales</taxon>
        <taxon>Peronosporaceae</taxon>
        <taxon>Phytophthora</taxon>
    </lineage>
</organism>
<dbReference type="CDD" id="cd01647">
    <property type="entry name" value="RT_LTR"/>
    <property type="match status" value="1"/>
</dbReference>
<dbReference type="Pfam" id="PF00078">
    <property type="entry name" value="RVT_1"/>
    <property type="match status" value="1"/>
</dbReference>
<gene>
    <name evidence="2" type="ORF">PHPALM_32117</name>
</gene>
<dbReference type="EMBL" id="NCKW01017298">
    <property type="protein sequence ID" value="POM59195.1"/>
    <property type="molecule type" value="Genomic_DNA"/>
</dbReference>